<dbReference type="Gene3D" id="3.40.640.10">
    <property type="entry name" value="Type I PLP-dependent aspartate aminotransferase-like (Major domain)"/>
    <property type="match status" value="1"/>
</dbReference>
<dbReference type="Gene3D" id="3.90.1150.180">
    <property type="match status" value="1"/>
</dbReference>
<evidence type="ECO:0000256" key="4">
    <source>
        <dbReference type="ARBA" id="ARBA00022898"/>
    </source>
</evidence>
<protein>
    <recommendedName>
        <fullName evidence="8">L-seryl-tRNA(Sec) selenium transferase</fullName>
        <ecNumber evidence="8">2.9.1.1</ecNumber>
    </recommendedName>
    <alternativeName>
        <fullName evidence="8">Selenocysteine synthase</fullName>
        <shortName evidence="8">Sec synthase</shortName>
    </alternativeName>
    <alternativeName>
        <fullName evidence="8">Selenocysteinyl-tRNA(Sec) synthase</fullName>
    </alternativeName>
</protein>
<dbReference type="EMBL" id="JAPDSH010000004">
    <property type="protein sequence ID" value="MDF0480055.1"/>
    <property type="molecule type" value="Genomic_DNA"/>
</dbReference>
<dbReference type="InterPro" id="IPR015424">
    <property type="entry name" value="PyrdxlP-dep_Trfase"/>
</dbReference>
<dbReference type="InterPro" id="IPR004534">
    <property type="entry name" value="SelA_trans"/>
</dbReference>
<sequence length="468" mass="51602">MIDKSKLACLPSINDLMKQDEIKELITSHGQDVITTSARVLLADKRQRFLAGDDTVISNNKQENTTVLLNELEKEVSIKTKPSLQKVINATGTVLHTNLGRSNLSPLVMEHLTTIAGGYSNLEYDVANGKRGSRYDHLIEVVRELTGAEDALVVNNNAAAVLLVLDTLTKEKEVVVSRGELVEIGGSFRIPSVIEASGCYLKEVGTTNKTHLYDYEDAINENTGALLKVHTSNFKVVGFTDSVPGYDVCDLAKKHEIPYIEDLGSGLLVDLSKYGFSYEPTVMDVLQNGADVVTFSGDKILGGPQAGIIVGKKEYIDRMKRNQLTRVLRVDKMVIASLEATMSLYRDEKQALEHIPTLQMLTMTKEEADTRATLYAEKLEALDLDLTITKKEAFSQVGGGSYPGEEIPSVVLSLRSDALSTSQLEMKLRQVEVPVVARIKDDELILDVRTISETDFDYVLTAFKDVLK</sequence>
<gene>
    <name evidence="8 9" type="primary">selA</name>
    <name evidence="9" type="ORF">OL233_07085</name>
</gene>
<comment type="subcellular location">
    <subcellularLocation>
        <location evidence="8">Cytoplasm</location>
    </subcellularLocation>
</comment>
<evidence type="ECO:0000256" key="2">
    <source>
        <dbReference type="ARBA" id="ARBA00022490"/>
    </source>
</evidence>
<evidence type="ECO:0000256" key="5">
    <source>
        <dbReference type="ARBA" id="ARBA00022917"/>
    </source>
</evidence>
<evidence type="ECO:0000256" key="3">
    <source>
        <dbReference type="ARBA" id="ARBA00022679"/>
    </source>
</evidence>
<comment type="caution">
    <text evidence="9">The sequence shown here is derived from an EMBL/GenBank/DDBJ whole genome shotgun (WGS) entry which is preliminary data.</text>
</comment>
<dbReference type="Pfam" id="PF03841">
    <property type="entry name" value="SelA"/>
    <property type="match status" value="1"/>
</dbReference>
<proteinExistence type="inferred from homology"/>
<dbReference type="NCBIfam" id="TIGR00474">
    <property type="entry name" value="selA"/>
    <property type="match status" value="1"/>
</dbReference>
<dbReference type="EC" id="2.9.1.1" evidence="8"/>
<dbReference type="PANTHER" id="PTHR32328">
    <property type="entry name" value="L-SERYL-TRNA(SEC) SELENIUM TRANSFERASE"/>
    <property type="match status" value="1"/>
</dbReference>
<dbReference type="RefSeq" id="WP_275471639.1">
    <property type="nucleotide sequence ID" value="NZ_JAPDSH010000004.1"/>
</dbReference>
<keyword evidence="5 8" id="KW-0648">Protein biosynthesis</keyword>
<accession>A0ABT5X239</accession>
<comment type="catalytic activity">
    <reaction evidence="8">
        <text>L-seryl-tRNA(Sec) + selenophosphate + H(+) = L-selenocysteinyl-tRNA(Sec) + phosphate</text>
        <dbReference type="Rhea" id="RHEA:22728"/>
        <dbReference type="Rhea" id="RHEA-COMP:9742"/>
        <dbReference type="Rhea" id="RHEA-COMP:9743"/>
        <dbReference type="ChEBI" id="CHEBI:15378"/>
        <dbReference type="ChEBI" id="CHEBI:16144"/>
        <dbReference type="ChEBI" id="CHEBI:43474"/>
        <dbReference type="ChEBI" id="CHEBI:78533"/>
        <dbReference type="ChEBI" id="CHEBI:78573"/>
        <dbReference type="EC" id="2.9.1.1"/>
    </reaction>
</comment>
<dbReference type="InterPro" id="IPR015421">
    <property type="entry name" value="PyrdxlP-dep_Trfase_major"/>
</dbReference>
<dbReference type="GO" id="GO:0004125">
    <property type="term" value="F:L-seryl-tRNA(Sec) selenium transferase activity"/>
    <property type="evidence" value="ECO:0007669"/>
    <property type="project" value="UniProtKB-EC"/>
</dbReference>
<dbReference type="Proteomes" id="UP001147148">
    <property type="component" value="Unassembled WGS sequence"/>
</dbReference>
<evidence type="ECO:0000256" key="8">
    <source>
        <dbReference type="HAMAP-Rule" id="MF_00423"/>
    </source>
</evidence>
<comment type="pathway">
    <text evidence="8">Aminoacyl-tRNA biosynthesis; selenocysteinyl-tRNA(Sec) biosynthesis; selenocysteinyl-tRNA(Sec) from L-seryl-tRNA(Sec) (bacterial route): step 1/1.</text>
</comment>
<dbReference type="InterPro" id="IPR018319">
    <property type="entry name" value="SelA-like"/>
</dbReference>
<evidence type="ECO:0000256" key="1">
    <source>
        <dbReference type="ARBA" id="ARBA00001933"/>
    </source>
</evidence>
<comment type="cofactor">
    <cofactor evidence="1 8">
        <name>pyridoxal 5'-phosphate</name>
        <dbReference type="ChEBI" id="CHEBI:597326"/>
    </cofactor>
</comment>
<keyword evidence="2 8" id="KW-0963">Cytoplasm</keyword>
<keyword evidence="10" id="KW-1185">Reference proteome</keyword>
<comment type="similarity">
    <text evidence="7 8">Belongs to the SelA family.</text>
</comment>
<organism evidence="9 10">
    <name type="scientific">Vagococcus proximus</name>
    <dbReference type="NCBI Taxonomy" id="2991417"/>
    <lineage>
        <taxon>Bacteria</taxon>
        <taxon>Bacillati</taxon>
        <taxon>Bacillota</taxon>
        <taxon>Bacilli</taxon>
        <taxon>Lactobacillales</taxon>
        <taxon>Enterococcaceae</taxon>
        <taxon>Vagococcus</taxon>
    </lineage>
</organism>
<evidence type="ECO:0000256" key="6">
    <source>
        <dbReference type="ARBA" id="ARBA00023266"/>
    </source>
</evidence>
<comment type="function">
    <text evidence="8">Converts seryl-tRNA(Sec) to selenocysteinyl-tRNA(Sec) required for selenoprotein biosynthesis.</text>
</comment>
<evidence type="ECO:0000313" key="9">
    <source>
        <dbReference type="EMBL" id="MDF0480055.1"/>
    </source>
</evidence>
<dbReference type="HAMAP" id="MF_00423">
    <property type="entry name" value="SelA"/>
    <property type="match status" value="1"/>
</dbReference>
<feature type="modified residue" description="N6-(pyridoxal phosphate)lysine" evidence="8">
    <location>
        <position position="299"/>
    </location>
</feature>
<keyword evidence="4 8" id="KW-0663">Pyridoxal phosphate</keyword>
<dbReference type="PANTHER" id="PTHR32328:SF0">
    <property type="entry name" value="L-SERYL-TRNA(SEC) SELENIUM TRANSFERASE"/>
    <property type="match status" value="1"/>
</dbReference>
<name>A0ABT5X239_9ENTE</name>
<reference evidence="9" key="1">
    <citation type="submission" date="2022-10" db="EMBL/GenBank/DDBJ databases">
        <title>Vagococcus sp. isolated from poultry meat.</title>
        <authorList>
            <person name="Johansson P."/>
            <person name="Bjorkroth J."/>
        </authorList>
    </citation>
    <scope>NUCLEOTIDE SEQUENCE</scope>
    <source>
        <strain evidence="9">PNs007</strain>
    </source>
</reference>
<evidence type="ECO:0000256" key="7">
    <source>
        <dbReference type="ARBA" id="ARBA00044507"/>
    </source>
</evidence>
<evidence type="ECO:0000313" key="10">
    <source>
        <dbReference type="Proteomes" id="UP001147148"/>
    </source>
</evidence>
<keyword evidence="3 8" id="KW-0808">Transferase</keyword>
<keyword evidence="6 8" id="KW-0711">Selenium</keyword>
<dbReference type="SUPFAM" id="SSF53383">
    <property type="entry name" value="PLP-dependent transferases"/>
    <property type="match status" value="1"/>
</dbReference>